<dbReference type="PANTHER" id="PTHR11559">
    <property type="entry name" value="CARBOXYLESTERASE"/>
    <property type="match status" value="1"/>
</dbReference>
<keyword evidence="5" id="KW-1185">Reference proteome</keyword>
<sequence>MINAVNEFLDDLRGGRMIESPIVRVEEGELQGKLVNSPTGKAFYSFQGIPYAKPPIGSLRFKAPQPPEPWEGVRDATSEGNSCAQVEYFVEKQYLGDENCLFLNVSTPNLDGEFLPVMVFIHGGAYRMGSGSSSLYGADYLVEKDVVIVTINYRCGPLGFLCLNTPEVPGNAGLKDVVQALRWIKENIKNFGGNSGNITVFGESCGGAIVSLLTASPLSKNMISKAILQSGTALNCWSHQLTPLENAKALAHELGCESTDVSEIYEFLMTTPVKDMVEAFERIAPWEVFSRTGESLFAPVVEKEFPGVEAFLTEAFIDVLTSGRLAEVPVMIGSTTLELPQDKDSDDFQSYIPSDLHIERNTEESLAIAEKIKTLYIKGNPSSVESLTDKFHLMSDYFINIDIHRYIKYLVNNTNKPIYYYKFDYVGELNISSNFLKSLDLKHAGHMDELGYLFKNDLQKDVEPTPQDIKMRERMLRLWTNFAKSGNPTPDENHYLTVTWLPITKDNLYYLNLGNELSLGTNPDKDKMEFWEELYSKYYKIWDHPKTNESVVPVTEKLEFSTAPVIVEETVITSVTTVNDNVETKETHVTVSETSDNIEQVQTSLIIESNDGIQQTQQSSIIDAPTEIVKENVIDTKPEIVQEEVAPTPVHVTSNIEQPEDFGINIGKIQEKFETPQNGVEEIKFNGNSDKKPRPSNEIKMVQSNNINPKDVIRANDPPEDDLPKNIGVNKFVNFFESLGGKK</sequence>
<dbReference type="InterPro" id="IPR050309">
    <property type="entry name" value="Type-B_Carboxylest/Lipase"/>
</dbReference>
<dbReference type="InterPro" id="IPR002018">
    <property type="entry name" value="CarbesteraseB"/>
</dbReference>
<protein>
    <recommendedName>
        <fullName evidence="3">Carboxylesterase type B domain-containing protein</fullName>
    </recommendedName>
</protein>
<feature type="region of interest" description="Disordered" evidence="2">
    <location>
        <begin position="678"/>
        <end position="725"/>
    </location>
</feature>
<evidence type="ECO:0000256" key="2">
    <source>
        <dbReference type="SAM" id="MobiDB-lite"/>
    </source>
</evidence>
<accession>A0AAU9UR86</accession>
<comment type="caution">
    <text evidence="4">The sequence shown here is derived from an EMBL/GenBank/DDBJ whole genome shotgun (WGS) entry which is preliminary data.</text>
</comment>
<dbReference type="InterPro" id="IPR029058">
    <property type="entry name" value="AB_hydrolase_fold"/>
</dbReference>
<dbReference type="Gene3D" id="3.40.50.1820">
    <property type="entry name" value="alpha/beta hydrolase"/>
    <property type="match status" value="1"/>
</dbReference>
<evidence type="ECO:0000256" key="1">
    <source>
        <dbReference type="ARBA" id="ARBA00023180"/>
    </source>
</evidence>
<reference evidence="4" key="1">
    <citation type="submission" date="2022-03" db="EMBL/GenBank/DDBJ databases">
        <authorList>
            <person name="Tunstrom K."/>
        </authorList>
    </citation>
    <scope>NUCLEOTIDE SEQUENCE</scope>
</reference>
<feature type="domain" description="Carboxylesterase type B" evidence="3">
    <location>
        <begin position="20"/>
        <end position="531"/>
    </location>
</feature>
<proteinExistence type="predicted"/>
<gene>
    <name evidence="4" type="ORF">EEDITHA_LOCUS16386</name>
</gene>
<dbReference type="SUPFAM" id="SSF53474">
    <property type="entry name" value="alpha/beta-Hydrolases"/>
    <property type="match status" value="1"/>
</dbReference>
<dbReference type="EMBL" id="CAKOGL010000024">
    <property type="protein sequence ID" value="CAH2101652.1"/>
    <property type="molecule type" value="Genomic_DNA"/>
</dbReference>
<organism evidence="4 5">
    <name type="scientific">Euphydryas editha</name>
    <name type="common">Edith's checkerspot</name>
    <dbReference type="NCBI Taxonomy" id="104508"/>
    <lineage>
        <taxon>Eukaryota</taxon>
        <taxon>Metazoa</taxon>
        <taxon>Ecdysozoa</taxon>
        <taxon>Arthropoda</taxon>
        <taxon>Hexapoda</taxon>
        <taxon>Insecta</taxon>
        <taxon>Pterygota</taxon>
        <taxon>Neoptera</taxon>
        <taxon>Endopterygota</taxon>
        <taxon>Lepidoptera</taxon>
        <taxon>Glossata</taxon>
        <taxon>Ditrysia</taxon>
        <taxon>Papilionoidea</taxon>
        <taxon>Nymphalidae</taxon>
        <taxon>Nymphalinae</taxon>
        <taxon>Euphydryas</taxon>
    </lineage>
</organism>
<name>A0AAU9UR86_EUPED</name>
<dbReference type="Proteomes" id="UP001153954">
    <property type="component" value="Unassembled WGS sequence"/>
</dbReference>
<feature type="compositionally biased region" description="Basic and acidic residues" evidence="2">
    <location>
        <begin position="681"/>
        <end position="697"/>
    </location>
</feature>
<evidence type="ECO:0000313" key="4">
    <source>
        <dbReference type="EMBL" id="CAH2101652.1"/>
    </source>
</evidence>
<keyword evidence="1" id="KW-0325">Glycoprotein</keyword>
<dbReference type="Pfam" id="PF00135">
    <property type="entry name" value="COesterase"/>
    <property type="match status" value="1"/>
</dbReference>
<evidence type="ECO:0000259" key="3">
    <source>
        <dbReference type="Pfam" id="PF00135"/>
    </source>
</evidence>
<dbReference type="AlphaFoldDB" id="A0AAU9UR86"/>
<evidence type="ECO:0000313" key="5">
    <source>
        <dbReference type="Proteomes" id="UP001153954"/>
    </source>
</evidence>